<dbReference type="Proteomes" id="UP000789570">
    <property type="component" value="Unassembled WGS sequence"/>
</dbReference>
<comment type="caution">
    <text evidence="1">The sequence shown here is derived from an EMBL/GenBank/DDBJ whole genome shotgun (WGS) entry which is preliminary data.</text>
</comment>
<accession>A0A9N9JEI0</accession>
<feature type="non-terminal residue" evidence="1">
    <location>
        <position position="47"/>
    </location>
</feature>
<gene>
    <name evidence="1" type="ORF">FCALED_LOCUS17619</name>
</gene>
<organism evidence="1 2">
    <name type="scientific">Funneliformis caledonium</name>
    <dbReference type="NCBI Taxonomy" id="1117310"/>
    <lineage>
        <taxon>Eukaryota</taxon>
        <taxon>Fungi</taxon>
        <taxon>Fungi incertae sedis</taxon>
        <taxon>Mucoromycota</taxon>
        <taxon>Glomeromycotina</taxon>
        <taxon>Glomeromycetes</taxon>
        <taxon>Glomerales</taxon>
        <taxon>Glomeraceae</taxon>
        <taxon>Funneliformis</taxon>
    </lineage>
</organism>
<name>A0A9N9JEI0_9GLOM</name>
<reference evidence="1" key="1">
    <citation type="submission" date="2021-06" db="EMBL/GenBank/DDBJ databases">
        <authorList>
            <person name="Kallberg Y."/>
            <person name="Tangrot J."/>
            <person name="Rosling A."/>
        </authorList>
    </citation>
    <scope>NUCLEOTIDE SEQUENCE</scope>
    <source>
        <strain evidence="1">UK204</strain>
    </source>
</reference>
<sequence>MKNRLAARILPYLFEKFFAKYSEYLESQLISYKLVQEQKWRHASANT</sequence>
<feature type="non-terminal residue" evidence="1">
    <location>
        <position position="1"/>
    </location>
</feature>
<evidence type="ECO:0000313" key="1">
    <source>
        <dbReference type="EMBL" id="CAG8772446.1"/>
    </source>
</evidence>
<protein>
    <submittedName>
        <fullName evidence="1">15101_t:CDS:1</fullName>
    </submittedName>
</protein>
<evidence type="ECO:0000313" key="2">
    <source>
        <dbReference type="Proteomes" id="UP000789570"/>
    </source>
</evidence>
<dbReference type="AlphaFoldDB" id="A0A9N9JEI0"/>
<dbReference type="EMBL" id="CAJVPQ010028124">
    <property type="protein sequence ID" value="CAG8772446.1"/>
    <property type="molecule type" value="Genomic_DNA"/>
</dbReference>
<proteinExistence type="predicted"/>
<keyword evidence="2" id="KW-1185">Reference proteome</keyword>